<feature type="transmembrane region" description="Helical" evidence="1">
    <location>
        <begin position="17"/>
        <end position="37"/>
    </location>
</feature>
<feature type="transmembrane region" description="Helical" evidence="1">
    <location>
        <begin position="49"/>
        <end position="66"/>
    </location>
</feature>
<evidence type="ECO:0000313" key="2">
    <source>
        <dbReference type="Proteomes" id="UP000887572"/>
    </source>
</evidence>
<keyword evidence="1" id="KW-0472">Membrane</keyword>
<keyword evidence="2" id="KW-1185">Reference proteome</keyword>
<name>A0A914I0N8_GLORO</name>
<keyword evidence="1" id="KW-0812">Transmembrane</keyword>
<keyword evidence="1" id="KW-1133">Transmembrane helix</keyword>
<organism evidence="2 3">
    <name type="scientific">Globodera rostochiensis</name>
    <name type="common">Golden nematode worm</name>
    <name type="synonym">Heterodera rostochiensis</name>
    <dbReference type="NCBI Taxonomy" id="31243"/>
    <lineage>
        <taxon>Eukaryota</taxon>
        <taxon>Metazoa</taxon>
        <taxon>Ecdysozoa</taxon>
        <taxon>Nematoda</taxon>
        <taxon>Chromadorea</taxon>
        <taxon>Rhabditida</taxon>
        <taxon>Tylenchina</taxon>
        <taxon>Tylenchomorpha</taxon>
        <taxon>Tylenchoidea</taxon>
        <taxon>Heteroderidae</taxon>
        <taxon>Heteroderinae</taxon>
        <taxon>Globodera</taxon>
    </lineage>
</organism>
<dbReference type="AlphaFoldDB" id="A0A914I0N8"/>
<feature type="transmembrane region" description="Helical" evidence="1">
    <location>
        <begin position="72"/>
        <end position="93"/>
    </location>
</feature>
<sequence length="260" mass="29759">MSSAGFISVLSVLANEVLVPFIFALIIGIPSALLYCLELWVIIYNFSKFKSAFFVLVVARGSLSLVNWLWRYALIPVLLAIFILPLPFTVPIFKLDMYIHVQNDNATFTLDNENRKFSGDVNIEIVACVGQQNNNNNNNNLTVERKMTIYTVATFFGQMIIAIFMIILNLTATQFVDEQNNRHFLTQALFGLNSEENQILFLANYNQYPWMNDLSTIAIPAWLLLWASTKMREIISRKFQWISQLKNKLAIKVHPISPIV</sequence>
<reference evidence="3" key="1">
    <citation type="submission" date="2022-11" db="UniProtKB">
        <authorList>
            <consortium name="WormBaseParasite"/>
        </authorList>
    </citation>
    <scope>IDENTIFICATION</scope>
</reference>
<dbReference type="PANTHER" id="PTHR31552">
    <property type="entry name" value="SERPENTINE RECEPTOR CLASS GAMMA"/>
    <property type="match status" value="1"/>
</dbReference>
<dbReference type="PANTHER" id="PTHR31552:SF8">
    <property type="entry name" value="SERPENTINE RECEPTOR CLASS GAMMA"/>
    <property type="match status" value="1"/>
</dbReference>
<dbReference type="WBParaSite" id="Gr19_v10_g5780.t1">
    <property type="protein sequence ID" value="Gr19_v10_g5780.t1"/>
    <property type="gene ID" value="Gr19_v10_g5780"/>
</dbReference>
<evidence type="ECO:0000313" key="3">
    <source>
        <dbReference type="WBParaSite" id="Gr19_v10_g5780.t1"/>
    </source>
</evidence>
<evidence type="ECO:0000256" key="1">
    <source>
        <dbReference type="SAM" id="Phobius"/>
    </source>
</evidence>
<proteinExistence type="predicted"/>
<dbReference type="Proteomes" id="UP000887572">
    <property type="component" value="Unplaced"/>
</dbReference>
<protein>
    <submittedName>
        <fullName evidence="3">Serpentine receptor class gamma</fullName>
    </submittedName>
</protein>
<feature type="transmembrane region" description="Helical" evidence="1">
    <location>
        <begin position="149"/>
        <end position="172"/>
    </location>
</feature>
<accession>A0A914I0N8</accession>